<evidence type="ECO:0000313" key="1">
    <source>
        <dbReference type="EMBL" id="QBK92185.1"/>
    </source>
</evidence>
<dbReference type="EMBL" id="MK500568">
    <property type="protein sequence ID" value="QBK92185.1"/>
    <property type="molecule type" value="Genomic_DNA"/>
</dbReference>
<name>A0A481Z9N0_9VIRU</name>
<proteinExistence type="predicted"/>
<protein>
    <recommendedName>
        <fullName evidence="2">F-box family protein</fullName>
    </recommendedName>
</protein>
<gene>
    <name evidence="1" type="ORF">LCPAC304_05320</name>
</gene>
<sequence>MTLKQFTLFPQLDTNLQGEIVGFLDWWDWGMMRLVNKAMHNLCDAHKVKKEVFEPNMYFDEMILPKEYAWMEETTKGTPLNTYSLEYGYAKYPHFVIGCAYNPFGKDFRTDRWFEWRQNVNIEDLSSLPKQYFAMCVNVCPDRRMGYLEAFQLRKENILIDPQPNPEYGWPDYDPQRDGCWEKWIFQYLDVEDGFIPCEMWMMPLDKYDSEFALDFVDDIVHCFQSFEDVALIHTKEDLLTLYERVKELPSR</sequence>
<evidence type="ECO:0008006" key="2">
    <source>
        <dbReference type="Google" id="ProtNLM"/>
    </source>
</evidence>
<accession>A0A481Z9N0</accession>
<organism evidence="1">
    <name type="scientific">Pithovirus LCPAC304</name>
    <dbReference type="NCBI Taxonomy" id="2506594"/>
    <lineage>
        <taxon>Viruses</taxon>
        <taxon>Pithoviruses</taxon>
    </lineage>
</organism>
<reference evidence="1" key="1">
    <citation type="journal article" date="2019" name="MBio">
        <title>Virus Genomes from Deep Sea Sediments Expand the Ocean Megavirome and Support Independent Origins of Viral Gigantism.</title>
        <authorList>
            <person name="Backstrom D."/>
            <person name="Yutin N."/>
            <person name="Jorgensen S.L."/>
            <person name="Dharamshi J."/>
            <person name="Homa F."/>
            <person name="Zaremba-Niedwiedzka K."/>
            <person name="Spang A."/>
            <person name="Wolf Y.I."/>
            <person name="Koonin E.V."/>
            <person name="Ettema T.J."/>
        </authorList>
    </citation>
    <scope>NUCLEOTIDE SEQUENCE</scope>
</reference>